<dbReference type="InterPro" id="IPR000904">
    <property type="entry name" value="Sec7_dom"/>
</dbReference>
<feature type="compositionally biased region" description="Basic and acidic residues" evidence="1">
    <location>
        <begin position="334"/>
        <end position="343"/>
    </location>
</feature>
<dbReference type="SUPFAM" id="SSF48425">
    <property type="entry name" value="Sec7 domain"/>
    <property type="match status" value="1"/>
</dbReference>
<dbReference type="InterPro" id="IPR023394">
    <property type="entry name" value="Sec7_C_sf"/>
</dbReference>
<dbReference type="KEGG" id="ure:UREG_06942"/>
<feature type="compositionally biased region" description="Polar residues" evidence="1">
    <location>
        <begin position="420"/>
        <end position="445"/>
    </location>
</feature>
<reference evidence="4" key="1">
    <citation type="journal article" date="2009" name="Genome Res.">
        <title>Comparative genomic analyses of the human fungal pathogens Coccidioides and their relatives.</title>
        <authorList>
            <person name="Sharpton T.J."/>
            <person name="Stajich J.E."/>
            <person name="Rounsley S.D."/>
            <person name="Gardner M.J."/>
            <person name="Wortman J.R."/>
            <person name="Jordar V.S."/>
            <person name="Maiti R."/>
            <person name="Kodira C.D."/>
            <person name="Neafsey D.E."/>
            <person name="Zeng Q."/>
            <person name="Hung C.-Y."/>
            <person name="McMahan C."/>
            <person name="Muszewska A."/>
            <person name="Grynberg M."/>
            <person name="Mandel M.A."/>
            <person name="Kellner E.M."/>
            <person name="Barker B.M."/>
            <person name="Galgiani J.N."/>
            <person name="Orbach M.J."/>
            <person name="Kirkland T.N."/>
            <person name="Cole G.T."/>
            <person name="Henn M.R."/>
            <person name="Birren B.W."/>
            <person name="Taylor J.W."/>
        </authorList>
    </citation>
    <scope>NUCLEOTIDE SEQUENCE [LARGE SCALE GENOMIC DNA]</scope>
    <source>
        <strain evidence="4">UAMH 1704</strain>
    </source>
</reference>
<dbReference type="PANTHER" id="PTHR10663:SF373">
    <property type="entry name" value="PH AND SEC7 DOMAIN-CONTAINING PROTEIN C11E3.11C"/>
    <property type="match status" value="1"/>
</dbReference>
<dbReference type="InterPro" id="IPR041681">
    <property type="entry name" value="PH_9"/>
</dbReference>
<feature type="compositionally biased region" description="Low complexity" evidence="1">
    <location>
        <begin position="212"/>
        <end position="224"/>
    </location>
</feature>
<dbReference type="PROSITE" id="PS50190">
    <property type="entry name" value="SEC7"/>
    <property type="match status" value="1"/>
</dbReference>
<gene>
    <name evidence="3" type="ORF">UREG_06942</name>
</gene>
<dbReference type="HOGENOM" id="CLU_001772_0_0_1"/>
<feature type="region of interest" description="Disordered" evidence="1">
    <location>
        <begin position="1"/>
        <end position="79"/>
    </location>
</feature>
<keyword evidence="4" id="KW-1185">Reference proteome</keyword>
<dbReference type="SUPFAM" id="SSF50729">
    <property type="entry name" value="PH domain-like"/>
    <property type="match status" value="1"/>
</dbReference>
<feature type="compositionally biased region" description="Polar residues" evidence="1">
    <location>
        <begin position="592"/>
        <end position="620"/>
    </location>
</feature>
<dbReference type="VEuPathDB" id="FungiDB:UREG_06942"/>
<dbReference type="OMA" id="FYTSIQK"/>
<dbReference type="eggNOG" id="KOG0929">
    <property type="taxonomic scope" value="Eukaryota"/>
</dbReference>
<feature type="compositionally biased region" description="Polar residues" evidence="1">
    <location>
        <begin position="138"/>
        <end position="147"/>
    </location>
</feature>
<dbReference type="EMBL" id="CH476618">
    <property type="protein sequence ID" value="EEP82077.1"/>
    <property type="molecule type" value="Genomic_DNA"/>
</dbReference>
<feature type="compositionally biased region" description="Low complexity" evidence="1">
    <location>
        <begin position="295"/>
        <end position="306"/>
    </location>
</feature>
<evidence type="ECO:0000313" key="3">
    <source>
        <dbReference type="EMBL" id="EEP82077.1"/>
    </source>
</evidence>
<dbReference type="STRING" id="336963.C4JWK0"/>
<feature type="compositionally biased region" description="Basic residues" evidence="1">
    <location>
        <begin position="29"/>
        <end position="41"/>
    </location>
</feature>
<dbReference type="PANTHER" id="PTHR10663">
    <property type="entry name" value="GUANYL-NUCLEOTIDE EXCHANGE FACTOR"/>
    <property type="match status" value="1"/>
</dbReference>
<dbReference type="SMART" id="SM00222">
    <property type="entry name" value="Sec7"/>
    <property type="match status" value="1"/>
</dbReference>
<feature type="region of interest" description="Disordered" evidence="1">
    <location>
        <begin position="720"/>
        <end position="747"/>
    </location>
</feature>
<dbReference type="InterPro" id="IPR011993">
    <property type="entry name" value="PH-like_dom_sf"/>
</dbReference>
<feature type="region of interest" description="Disordered" evidence="1">
    <location>
        <begin position="1025"/>
        <end position="1082"/>
    </location>
</feature>
<sequence>MSAYQMFSQNPWQHDPYYDNSPPRTPGRNTKHLGGRNRRLANRSSFPETFLDDLTPVDANQQEDSEEEEKDPHDLSLSPRHATRASIVDNMLLSLDQFSDSNFNTAGEAQRYQSHEPDPYILYSRYATAKRTRHRGHTFSSSLSSEIGTLEENGGRYSSHSGRGRRSNSSSNFQSTMRKVDGFDGADKSSNRSRVFEAQRATMGNQSSRYLRNGSRSSDSSNIDINQMLTGGHIGRARRSISFDYGTNGASTLSVDNPMLHYDDINAAPTPHVPAGPRRAQSPAFKDLSGDQQGAAASARPPALSRKNSTKSARSMYNKRGRPDTLGTTSIKGRPGDSRYLREAPPDIPPIPTHIHRPAPSPTIAFHKSSQFPPVTESITPPPAKERYGFFRRVFGSYKSSPPTQLEKIQGFVGDSEIFSQPRESQSAPNSSKGYPTQGQLNGGQDNVPVVTKKPSSFFRRRKRSTTDHVPSPLVIPNSNMKPRYATGHVNAEGSPSGSLRQIMKPYLADSSSPGLDHSKPFAQSEVHLGELDVDAGNQQSNPKPVPYDRPRNKWVYADGGPQLSHNKGSNIAKSNLKPNLTPRDRDGSFLADSSGNEGAPTQSSENSSRRPMTSPVPETSSHKCALNGNGANKDSKIGARVNNKLSVNTTLKMRDETQLESASSTDAKQGFTKPKGASDSVSQSPPISASTTASHYQTAFNTPLLSPAEDPSLKLGKKLTAPTPPIKESIEELNEPTLGSSGIPSASDRERALKLYEDTSEDNSNEELTATWLGNPHRAGIRKAYMDLFDWLDMNILAALRSLCSKIALKGETQQVDRVLDAFSTRWCECNPKHGFKATDVVHTICYSLLLLNTDLHMADIDQKMTRSQFIRNTMPTIQRVVEDAAPDAFETINPSAKLQRPRSIYDTGMLPRAPTPYHEKNETEVDTASSLLKPQDQAPKSNTVTNISTLISGDMPSSSGQLNSMPFRGTQKAWENQVELVLKDFYNSIQKRRLPLRGIQAESEEQQPSNNFLTLTGNMLRRTPSTLSRATAPDVFSRGRSSDNRLSTARWASKPRSRPRVYPPSAMTSSRTSLDDQSVWSPTASSTWSKASLGKTLTSMSVDTLGSDYPRPDYQQSIGFANALSHAIIREDSASFIVGAEDSTRAEALLEDETLELAGAPWAKEGSMKHKHHLDSVDKRAKDRNWNETFAVIQRGWMRLFSFNSSTKSMRLKPKQRQNGGIVVGGGNWMENAEETWKFLLRHTIASALPQPGYSKSRPYVWALSLPTGAVHLFQVGTPEIVKEFVSTANYWSARLSKEPMFGGISNIEYGWSDAVINRALAQTDDHKPMSSSGTRVSIQSSIRSSLDQQSVRPRLPADRIHISDWTPPQQSMIASSHSEEEQLTGLRSYVQYVEEELKRHNELRTAMLLAFTPRHPNATKALANWERKSSYLLREIVKFRTYIDCLQAAQVQKEKFYSSPRLDEAETANGEQA</sequence>
<evidence type="ECO:0000259" key="2">
    <source>
        <dbReference type="PROSITE" id="PS50190"/>
    </source>
</evidence>
<feature type="region of interest" description="Disordered" evidence="1">
    <location>
        <begin position="420"/>
        <end position="499"/>
    </location>
</feature>
<accession>C4JWK0</accession>
<dbReference type="InterPro" id="IPR035999">
    <property type="entry name" value="Sec7_dom_sf"/>
</dbReference>
<evidence type="ECO:0000313" key="4">
    <source>
        <dbReference type="Proteomes" id="UP000002058"/>
    </source>
</evidence>
<protein>
    <recommendedName>
        <fullName evidence="2">SEC7 domain-containing protein</fullName>
    </recommendedName>
</protein>
<feature type="compositionally biased region" description="Polar residues" evidence="1">
    <location>
        <begin position="564"/>
        <end position="579"/>
    </location>
</feature>
<name>C4JWK0_UNCRE</name>
<dbReference type="Pfam" id="PF01369">
    <property type="entry name" value="Sec7"/>
    <property type="match status" value="1"/>
</dbReference>
<proteinExistence type="predicted"/>
<dbReference type="InParanoid" id="C4JWK0"/>
<feature type="region of interest" description="Disordered" evidence="1">
    <location>
        <begin position="133"/>
        <end position="224"/>
    </location>
</feature>
<feature type="compositionally biased region" description="Polar residues" evidence="1">
    <location>
        <begin position="1"/>
        <end position="12"/>
    </location>
</feature>
<dbReference type="Gene3D" id="1.10.1000.11">
    <property type="entry name" value="Arf Nucleotide-binding Site Opener,domain 2"/>
    <property type="match status" value="1"/>
</dbReference>
<feature type="compositionally biased region" description="Basic and acidic residues" evidence="1">
    <location>
        <begin position="178"/>
        <end position="197"/>
    </location>
</feature>
<feature type="domain" description="SEC7" evidence="2">
    <location>
        <begin position="728"/>
        <end position="909"/>
    </location>
</feature>
<dbReference type="GeneID" id="8442482"/>
<dbReference type="GO" id="GO:0005085">
    <property type="term" value="F:guanyl-nucleotide exchange factor activity"/>
    <property type="evidence" value="ECO:0007669"/>
    <property type="project" value="InterPro"/>
</dbReference>
<dbReference type="Proteomes" id="UP000002058">
    <property type="component" value="Unassembled WGS sequence"/>
</dbReference>
<dbReference type="Pfam" id="PF15410">
    <property type="entry name" value="PH_9"/>
    <property type="match status" value="1"/>
</dbReference>
<feature type="compositionally biased region" description="Polar residues" evidence="1">
    <location>
        <begin position="1068"/>
        <end position="1082"/>
    </location>
</feature>
<feature type="region of interest" description="Disordered" evidence="1">
    <location>
        <begin position="264"/>
        <end position="343"/>
    </location>
</feature>
<feature type="compositionally biased region" description="Low complexity" evidence="1">
    <location>
        <begin position="155"/>
        <end position="172"/>
    </location>
</feature>
<evidence type="ECO:0000256" key="1">
    <source>
        <dbReference type="SAM" id="MobiDB-lite"/>
    </source>
</evidence>
<organism evidence="3 4">
    <name type="scientific">Uncinocarpus reesii (strain UAMH 1704)</name>
    <dbReference type="NCBI Taxonomy" id="336963"/>
    <lineage>
        <taxon>Eukaryota</taxon>
        <taxon>Fungi</taxon>
        <taxon>Dikarya</taxon>
        <taxon>Ascomycota</taxon>
        <taxon>Pezizomycotina</taxon>
        <taxon>Eurotiomycetes</taxon>
        <taxon>Eurotiomycetidae</taxon>
        <taxon>Onygenales</taxon>
        <taxon>Onygenaceae</taxon>
        <taxon>Uncinocarpus</taxon>
    </lineage>
</organism>
<dbReference type="Gene3D" id="2.30.29.30">
    <property type="entry name" value="Pleckstrin-homology domain (PH domain)/Phosphotyrosine-binding domain (PTB)"/>
    <property type="match status" value="1"/>
</dbReference>
<feature type="region of interest" description="Disordered" evidence="1">
    <location>
        <begin position="535"/>
        <end position="696"/>
    </location>
</feature>
<dbReference type="GO" id="GO:0032012">
    <property type="term" value="P:regulation of ARF protein signal transduction"/>
    <property type="evidence" value="ECO:0007669"/>
    <property type="project" value="InterPro"/>
</dbReference>
<dbReference type="OrthoDB" id="2157641at2759"/>
<dbReference type="RefSeq" id="XP_002583975.1">
    <property type="nucleotide sequence ID" value="XM_002583929.1"/>
</dbReference>
<feature type="compositionally biased region" description="Polar residues" evidence="1">
    <location>
        <begin position="680"/>
        <end position="696"/>
    </location>
</feature>